<comment type="similarity">
    <text evidence="1">Belongs to the universal stress protein A family.</text>
</comment>
<organism evidence="2 3">
    <name type="scientific">Bacillus cereus</name>
    <dbReference type="NCBI Taxonomy" id="1396"/>
    <lineage>
        <taxon>Bacteria</taxon>
        <taxon>Bacillati</taxon>
        <taxon>Bacillota</taxon>
        <taxon>Bacilli</taxon>
        <taxon>Bacillales</taxon>
        <taxon>Bacillaceae</taxon>
        <taxon>Bacillus</taxon>
        <taxon>Bacillus cereus group</taxon>
    </lineage>
</organism>
<dbReference type="InterPro" id="IPR014729">
    <property type="entry name" value="Rossmann-like_a/b/a_fold"/>
</dbReference>
<dbReference type="PRINTS" id="PR01438">
    <property type="entry name" value="UNVRSLSTRESS"/>
</dbReference>
<dbReference type="Pfam" id="PF00582">
    <property type="entry name" value="Usp"/>
    <property type="match status" value="1"/>
</dbReference>
<dbReference type="InterPro" id="IPR006015">
    <property type="entry name" value="Universal_stress_UspA"/>
</dbReference>
<dbReference type="RefSeq" id="WP_000277010.1">
    <property type="nucleotide sequence ID" value="NZ_CAKJWR010000029.1"/>
</dbReference>
<protein>
    <submittedName>
        <fullName evidence="2">Universal stress protein</fullName>
    </submittedName>
</protein>
<gene>
    <name evidence="2" type="ORF">DX932_09035</name>
</gene>
<dbReference type="EMBL" id="QSMZ01000005">
    <property type="protein sequence ID" value="KAA6470658.1"/>
    <property type="molecule type" value="Genomic_DNA"/>
</dbReference>
<comment type="caution">
    <text evidence="2">The sequence shown here is derived from an EMBL/GenBank/DDBJ whole genome shotgun (WGS) entry which is preliminary data.</text>
</comment>
<accession>A0A329EXS5</accession>
<dbReference type="CDD" id="cd00293">
    <property type="entry name" value="USP-like"/>
    <property type="match status" value="1"/>
</dbReference>
<evidence type="ECO:0000256" key="1">
    <source>
        <dbReference type="ARBA" id="ARBA00008791"/>
    </source>
</evidence>
<name>A0A329EXS5_BACCE</name>
<dbReference type="PANTHER" id="PTHR46268">
    <property type="entry name" value="STRESS RESPONSE PROTEIN NHAX"/>
    <property type="match status" value="1"/>
</dbReference>
<dbReference type="InterPro" id="IPR006016">
    <property type="entry name" value="UspA"/>
</dbReference>
<dbReference type="PANTHER" id="PTHR46268:SF6">
    <property type="entry name" value="UNIVERSAL STRESS PROTEIN UP12"/>
    <property type="match status" value="1"/>
</dbReference>
<reference evidence="2 3" key="1">
    <citation type="submission" date="2018-08" db="EMBL/GenBank/DDBJ databases">
        <title>Bacillus phenotypic plasticity.</title>
        <authorList>
            <person name="Hurtado E."/>
        </authorList>
    </citation>
    <scope>NUCLEOTIDE SEQUENCE [LARGE SCALE GENOMIC DNA]</scope>
    <source>
        <strain evidence="2 3">111b</strain>
    </source>
</reference>
<dbReference type="SUPFAM" id="SSF52402">
    <property type="entry name" value="Adenine nucleotide alpha hydrolases-like"/>
    <property type="match status" value="1"/>
</dbReference>
<proteinExistence type="inferred from homology"/>
<dbReference type="AlphaFoldDB" id="A0A329EXS5"/>
<evidence type="ECO:0000313" key="2">
    <source>
        <dbReference type="EMBL" id="KAA6470658.1"/>
    </source>
</evidence>
<sequence length="139" mass="15423">MYKKILLAVDGSEHSLRATQEAIKIASLANECTVEIVLVVDYAKAKNEVIHAQGKEELELSRRKRLLPIEEKLKANRISYEVKILHGEPGPTIVEHANKGHFELVVLGSRGLNALQEMVLGSVSHKVAKRVQCPVLIVK</sequence>
<dbReference type="Gene3D" id="3.40.50.620">
    <property type="entry name" value="HUPs"/>
    <property type="match status" value="1"/>
</dbReference>
<evidence type="ECO:0000313" key="3">
    <source>
        <dbReference type="Proteomes" id="UP000323321"/>
    </source>
</evidence>
<dbReference type="Proteomes" id="UP000323321">
    <property type="component" value="Unassembled WGS sequence"/>
</dbReference>